<reference evidence="2 3" key="1">
    <citation type="submission" date="2019-06" db="EMBL/GenBank/DDBJ databases">
        <authorList>
            <person name="Palmer J.M."/>
        </authorList>
    </citation>
    <scope>NUCLEOTIDE SEQUENCE [LARGE SCALE GENOMIC DNA]</scope>
    <source>
        <strain evidence="2 3">TWF102</strain>
    </source>
</reference>
<comment type="caution">
    <text evidence="2">The sequence shown here is derived from an EMBL/GenBank/DDBJ whole genome shotgun (WGS) entry which is preliminary data.</text>
</comment>
<evidence type="ECO:0000313" key="3">
    <source>
        <dbReference type="Proteomes" id="UP000475325"/>
    </source>
</evidence>
<accession>A0A7C8JG15</accession>
<dbReference type="Proteomes" id="UP000475325">
    <property type="component" value="Unassembled WGS sequence"/>
</dbReference>
<feature type="region of interest" description="Disordered" evidence="1">
    <location>
        <begin position="126"/>
        <end position="189"/>
    </location>
</feature>
<feature type="compositionally biased region" description="Basic residues" evidence="1">
    <location>
        <begin position="147"/>
        <end position="160"/>
    </location>
</feature>
<gene>
    <name evidence="2" type="ORF">TWF102_007089</name>
</gene>
<proteinExistence type="predicted"/>
<name>A0A7C8JG15_ORBOL</name>
<dbReference type="EMBL" id="WIQW01000004">
    <property type="protein sequence ID" value="KAF3111424.1"/>
    <property type="molecule type" value="Genomic_DNA"/>
</dbReference>
<sequence length="189" mass="21583">MCKQTTKHCLNCGFSKDHGWSVCNKADPNYFFTCNNIDRDSNKLLAKYCCQCPFGEAKPQGEEPVCICKKGANDFDTNLLSQQLEGSLTLEDTEFKTCKGLAQKFYESLSFDSTKVKIDKKLAQKLEESSTIDDTEQEPVTPGPSRNRYRSTPRSSRTRPKSPYYLSRDRSRSPPRNRSPRPFRDRSSP</sequence>
<protein>
    <submittedName>
        <fullName evidence="2">Uncharacterized protein</fullName>
    </submittedName>
</protein>
<organism evidence="2 3">
    <name type="scientific">Orbilia oligospora</name>
    <name type="common">Nematode-trapping fungus</name>
    <name type="synonym">Arthrobotrys oligospora</name>
    <dbReference type="NCBI Taxonomy" id="2813651"/>
    <lineage>
        <taxon>Eukaryota</taxon>
        <taxon>Fungi</taxon>
        <taxon>Dikarya</taxon>
        <taxon>Ascomycota</taxon>
        <taxon>Pezizomycotina</taxon>
        <taxon>Orbiliomycetes</taxon>
        <taxon>Orbiliales</taxon>
        <taxon>Orbiliaceae</taxon>
        <taxon>Orbilia</taxon>
    </lineage>
</organism>
<evidence type="ECO:0000256" key="1">
    <source>
        <dbReference type="SAM" id="MobiDB-lite"/>
    </source>
</evidence>
<evidence type="ECO:0000313" key="2">
    <source>
        <dbReference type="EMBL" id="KAF3111424.1"/>
    </source>
</evidence>
<dbReference type="AlphaFoldDB" id="A0A7C8JG15"/>